<evidence type="ECO:0000256" key="6">
    <source>
        <dbReference type="ARBA" id="ARBA00022771"/>
    </source>
</evidence>
<dbReference type="GO" id="GO:0061630">
    <property type="term" value="F:ubiquitin protein ligase activity"/>
    <property type="evidence" value="ECO:0007669"/>
    <property type="project" value="UniProtKB-EC"/>
</dbReference>
<evidence type="ECO:0000256" key="1">
    <source>
        <dbReference type="ARBA" id="ARBA00001798"/>
    </source>
</evidence>
<evidence type="ECO:0000256" key="2">
    <source>
        <dbReference type="ARBA" id="ARBA00012251"/>
    </source>
</evidence>
<dbReference type="InterPro" id="IPR002867">
    <property type="entry name" value="IBR_dom"/>
</dbReference>
<feature type="domain" description="RING-type" evidence="10">
    <location>
        <begin position="203"/>
        <end position="396"/>
    </location>
</feature>
<gene>
    <name evidence="11" type="ORF">D9615_007185</name>
</gene>
<evidence type="ECO:0000256" key="8">
    <source>
        <dbReference type="ARBA" id="ARBA00022833"/>
    </source>
</evidence>
<sequence>MASSSTLRSTRQPPNHILHSHNIQHDLDFATSKLIAELTLHDIAEISSSRKGKARADAPLSDEEIAFRMQRESWENAMREMADHTMARSLNDAIESDHLFLNALSIAEQAAEDDRRAALALSDGQELPPPSNAQRLLEDPTFSELAGPPKESESETPADSLNTVKGDDKSVDNISSSMQQITVTEVSKGKIRSAKTAVQSQTQRAQCTGCGEISRGSPYLKGPCGHDYCSDCITSLVDACTRDESLYPPRCCSQPFSNAALLPFLDRKLFFAYNIKRVELDVPAANRIFCPTPTCSAFLGSSEHARSNLRCSKCHTSVCSQCRQPSHPGENCSENQATIEVRELARAERWQTCPGCKAIVELNVGCYHITCRCRFQFCYLCAKPWKDCGCPQWNEDLLLDTAQQRVAQENVGRAPVAPIVLQEQLSPVASGLYL</sequence>
<dbReference type="Pfam" id="PF22191">
    <property type="entry name" value="IBR_1"/>
    <property type="match status" value="1"/>
</dbReference>
<dbReference type="Pfam" id="PF01485">
    <property type="entry name" value="IBR"/>
    <property type="match status" value="1"/>
</dbReference>
<dbReference type="SUPFAM" id="SSF57850">
    <property type="entry name" value="RING/U-box"/>
    <property type="match status" value="2"/>
</dbReference>
<dbReference type="InterPro" id="IPR044066">
    <property type="entry name" value="TRIAD_supradom"/>
</dbReference>
<evidence type="ECO:0000256" key="4">
    <source>
        <dbReference type="ARBA" id="ARBA00022723"/>
    </source>
</evidence>
<dbReference type="SMART" id="SM00647">
    <property type="entry name" value="IBR"/>
    <property type="match status" value="2"/>
</dbReference>
<dbReference type="InterPro" id="IPR031127">
    <property type="entry name" value="E3_UB_ligase_RBR"/>
</dbReference>
<reference evidence="11 12" key="1">
    <citation type="journal article" date="2020" name="ISME J.">
        <title>Uncovering the hidden diversity of litter-decomposition mechanisms in mushroom-forming fungi.</title>
        <authorList>
            <person name="Floudas D."/>
            <person name="Bentzer J."/>
            <person name="Ahren D."/>
            <person name="Johansson T."/>
            <person name="Persson P."/>
            <person name="Tunlid A."/>
        </authorList>
    </citation>
    <scope>NUCLEOTIDE SEQUENCE [LARGE SCALE GENOMIC DNA]</scope>
    <source>
        <strain evidence="11 12">CBS 661.87</strain>
    </source>
</reference>
<keyword evidence="8" id="KW-0862">Zinc</keyword>
<dbReference type="PANTHER" id="PTHR11685">
    <property type="entry name" value="RBR FAMILY RING FINGER AND IBR DOMAIN-CONTAINING"/>
    <property type="match status" value="1"/>
</dbReference>
<keyword evidence="4" id="KW-0479">Metal-binding</keyword>
<protein>
    <recommendedName>
        <fullName evidence="2">RBR-type E3 ubiquitin transferase</fullName>
        <ecNumber evidence="2">2.3.2.31</ecNumber>
    </recommendedName>
</protein>
<dbReference type="GO" id="GO:0008270">
    <property type="term" value="F:zinc ion binding"/>
    <property type="evidence" value="ECO:0007669"/>
    <property type="project" value="UniProtKB-KW"/>
</dbReference>
<keyword evidence="12" id="KW-1185">Reference proteome</keyword>
<dbReference type="Proteomes" id="UP000565441">
    <property type="component" value="Unassembled WGS sequence"/>
</dbReference>
<organism evidence="11 12">
    <name type="scientific">Tricholomella constricta</name>
    <dbReference type="NCBI Taxonomy" id="117010"/>
    <lineage>
        <taxon>Eukaryota</taxon>
        <taxon>Fungi</taxon>
        <taxon>Dikarya</taxon>
        <taxon>Basidiomycota</taxon>
        <taxon>Agaricomycotina</taxon>
        <taxon>Agaricomycetes</taxon>
        <taxon>Agaricomycetidae</taxon>
        <taxon>Agaricales</taxon>
        <taxon>Tricholomatineae</taxon>
        <taxon>Lyophyllaceae</taxon>
        <taxon>Tricholomella</taxon>
    </lineage>
</organism>
<dbReference type="PROSITE" id="PS00518">
    <property type="entry name" value="ZF_RING_1"/>
    <property type="match status" value="1"/>
</dbReference>
<dbReference type="AlphaFoldDB" id="A0A8H5H8A6"/>
<comment type="catalytic activity">
    <reaction evidence="1">
        <text>[E2 ubiquitin-conjugating enzyme]-S-ubiquitinyl-L-cysteine + [acceptor protein]-L-lysine = [E2 ubiquitin-conjugating enzyme]-L-cysteine + [acceptor protein]-N(6)-ubiquitinyl-L-lysine.</text>
        <dbReference type="EC" id="2.3.2.31"/>
    </reaction>
</comment>
<name>A0A8H5H8A6_9AGAR</name>
<evidence type="ECO:0000256" key="7">
    <source>
        <dbReference type="ARBA" id="ARBA00022786"/>
    </source>
</evidence>
<keyword evidence="7" id="KW-0833">Ubl conjugation pathway</keyword>
<evidence type="ECO:0000313" key="12">
    <source>
        <dbReference type="Proteomes" id="UP000565441"/>
    </source>
</evidence>
<feature type="region of interest" description="Disordered" evidence="9">
    <location>
        <begin position="142"/>
        <end position="173"/>
    </location>
</feature>
<dbReference type="CDD" id="cd22584">
    <property type="entry name" value="Rcat_RBR_unk"/>
    <property type="match status" value="1"/>
</dbReference>
<dbReference type="OrthoDB" id="9977870at2759"/>
<keyword evidence="3" id="KW-0808">Transferase</keyword>
<evidence type="ECO:0000256" key="5">
    <source>
        <dbReference type="ARBA" id="ARBA00022737"/>
    </source>
</evidence>
<dbReference type="EMBL" id="JAACJP010000019">
    <property type="protein sequence ID" value="KAF5378618.1"/>
    <property type="molecule type" value="Genomic_DNA"/>
</dbReference>
<evidence type="ECO:0000256" key="3">
    <source>
        <dbReference type="ARBA" id="ARBA00022679"/>
    </source>
</evidence>
<dbReference type="EC" id="2.3.2.31" evidence="2"/>
<evidence type="ECO:0000259" key="10">
    <source>
        <dbReference type="PROSITE" id="PS51873"/>
    </source>
</evidence>
<evidence type="ECO:0000313" key="11">
    <source>
        <dbReference type="EMBL" id="KAF5378618.1"/>
    </source>
</evidence>
<dbReference type="InterPro" id="IPR017907">
    <property type="entry name" value="Znf_RING_CS"/>
</dbReference>
<proteinExistence type="predicted"/>
<evidence type="ECO:0000256" key="9">
    <source>
        <dbReference type="SAM" id="MobiDB-lite"/>
    </source>
</evidence>
<dbReference type="CDD" id="cd20335">
    <property type="entry name" value="BRcat_RBR"/>
    <property type="match status" value="1"/>
</dbReference>
<keyword evidence="6" id="KW-0863">Zinc-finger</keyword>
<comment type="caution">
    <text evidence="11">The sequence shown here is derived from an EMBL/GenBank/DDBJ whole genome shotgun (WGS) entry which is preliminary data.</text>
</comment>
<keyword evidence="5" id="KW-0677">Repeat</keyword>
<dbReference type="GO" id="GO:0016567">
    <property type="term" value="P:protein ubiquitination"/>
    <property type="evidence" value="ECO:0007669"/>
    <property type="project" value="InterPro"/>
</dbReference>
<dbReference type="Gene3D" id="1.20.120.1750">
    <property type="match status" value="1"/>
</dbReference>
<dbReference type="PROSITE" id="PS51873">
    <property type="entry name" value="TRIAD"/>
    <property type="match status" value="1"/>
</dbReference>
<accession>A0A8H5H8A6</accession>